<keyword evidence="1" id="KW-0678">Repressor</keyword>
<dbReference type="PROSITE" id="PS50977">
    <property type="entry name" value="HTH_TETR_2"/>
    <property type="match status" value="1"/>
</dbReference>
<feature type="DNA-binding region" description="H-T-H motif" evidence="5">
    <location>
        <begin position="55"/>
        <end position="74"/>
    </location>
</feature>
<dbReference type="Pfam" id="PF17932">
    <property type="entry name" value="TetR_C_24"/>
    <property type="match status" value="1"/>
</dbReference>
<dbReference type="GO" id="GO:0000976">
    <property type="term" value="F:transcription cis-regulatory region binding"/>
    <property type="evidence" value="ECO:0007669"/>
    <property type="project" value="TreeGrafter"/>
</dbReference>
<evidence type="ECO:0000256" key="6">
    <source>
        <dbReference type="SAM" id="MobiDB-lite"/>
    </source>
</evidence>
<dbReference type="InterPro" id="IPR050109">
    <property type="entry name" value="HTH-type_TetR-like_transc_reg"/>
</dbReference>
<evidence type="ECO:0000256" key="2">
    <source>
        <dbReference type="ARBA" id="ARBA00023015"/>
    </source>
</evidence>
<dbReference type="InterPro" id="IPR036271">
    <property type="entry name" value="Tet_transcr_reg_TetR-rel_C_sf"/>
</dbReference>
<dbReference type="InterPro" id="IPR041490">
    <property type="entry name" value="KstR2_TetR_C"/>
</dbReference>
<dbReference type="Proteomes" id="UP000239326">
    <property type="component" value="Chromosome"/>
</dbReference>
<dbReference type="PRINTS" id="PR00455">
    <property type="entry name" value="HTHTETR"/>
</dbReference>
<reference evidence="8 9" key="1">
    <citation type="submission" date="2018-03" db="EMBL/GenBank/DDBJ databases">
        <title>Genome sequencing of Simplicispira sp.</title>
        <authorList>
            <person name="Kim S.-J."/>
            <person name="Heo J."/>
            <person name="Kwon S.-W."/>
        </authorList>
    </citation>
    <scope>NUCLEOTIDE SEQUENCE [LARGE SCALE GENOMIC DNA]</scope>
    <source>
        <strain evidence="8 9">SC1-8</strain>
    </source>
</reference>
<dbReference type="OrthoDB" id="5523834at2"/>
<dbReference type="EMBL" id="CP027669">
    <property type="protein sequence ID" value="AVO42394.1"/>
    <property type="molecule type" value="Genomic_DNA"/>
</dbReference>
<evidence type="ECO:0000256" key="3">
    <source>
        <dbReference type="ARBA" id="ARBA00023125"/>
    </source>
</evidence>
<keyword evidence="3 5" id="KW-0238">DNA-binding</keyword>
<dbReference type="PANTHER" id="PTHR30055">
    <property type="entry name" value="HTH-TYPE TRANSCRIPTIONAL REGULATOR RUTR"/>
    <property type="match status" value="1"/>
</dbReference>
<proteinExistence type="predicted"/>
<feature type="domain" description="HTH tetR-type" evidence="7">
    <location>
        <begin position="32"/>
        <end position="92"/>
    </location>
</feature>
<keyword evidence="9" id="KW-1185">Reference proteome</keyword>
<accession>A0A2S0N2L5</accession>
<dbReference type="SUPFAM" id="SSF48498">
    <property type="entry name" value="Tetracyclin repressor-like, C-terminal domain"/>
    <property type="match status" value="1"/>
</dbReference>
<dbReference type="KEGG" id="simp:C6571_14835"/>
<evidence type="ECO:0000256" key="1">
    <source>
        <dbReference type="ARBA" id="ARBA00022491"/>
    </source>
</evidence>
<evidence type="ECO:0000313" key="8">
    <source>
        <dbReference type="EMBL" id="AVO42394.1"/>
    </source>
</evidence>
<gene>
    <name evidence="8" type="ORF">C6571_14835</name>
</gene>
<evidence type="ECO:0000259" key="7">
    <source>
        <dbReference type="PROSITE" id="PS50977"/>
    </source>
</evidence>
<dbReference type="Pfam" id="PF00440">
    <property type="entry name" value="TetR_N"/>
    <property type="match status" value="1"/>
</dbReference>
<dbReference type="Gene3D" id="1.10.10.60">
    <property type="entry name" value="Homeodomain-like"/>
    <property type="match status" value="1"/>
</dbReference>
<organism evidence="8 9">
    <name type="scientific">Simplicispira suum</name>
    <dbReference type="NCBI Taxonomy" id="2109915"/>
    <lineage>
        <taxon>Bacteria</taxon>
        <taxon>Pseudomonadati</taxon>
        <taxon>Pseudomonadota</taxon>
        <taxon>Betaproteobacteria</taxon>
        <taxon>Burkholderiales</taxon>
        <taxon>Comamonadaceae</taxon>
        <taxon>Simplicispira</taxon>
    </lineage>
</organism>
<keyword evidence="4" id="KW-0804">Transcription</keyword>
<dbReference type="SUPFAM" id="SSF46689">
    <property type="entry name" value="Homeodomain-like"/>
    <property type="match status" value="1"/>
</dbReference>
<dbReference type="Gene3D" id="1.10.357.10">
    <property type="entry name" value="Tetracycline Repressor, domain 2"/>
    <property type="match status" value="1"/>
</dbReference>
<dbReference type="InterPro" id="IPR001647">
    <property type="entry name" value="HTH_TetR"/>
</dbReference>
<evidence type="ECO:0000256" key="5">
    <source>
        <dbReference type="PROSITE-ProRule" id="PRU00335"/>
    </source>
</evidence>
<keyword evidence="2" id="KW-0805">Transcription regulation</keyword>
<dbReference type="InterPro" id="IPR009057">
    <property type="entry name" value="Homeodomain-like_sf"/>
</dbReference>
<name>A0A2S0N2L5_9BURK</name>
<dbReference type="PANTHER" id="PTHR30055:SF175">
    <property type="entry name" value="HTH-TYPE TRANSCRIPTIONAL REPRESSOR KSTR2"/>
    <property type="match status" value="1"/>
</dbReference>
<sequence>MAASKAGRPPSQGAITGTDDFRGPFDKESEHARKSNAILLVAAQAFVHAGFHHTSLQDIANRLGISKPTLAYYVGSKEEILFKCQHTALEHLKLNIRDGRDATGTGLEQLSEFILHLAEWTGSDFARCLVRCQWDLQDEEALNHLATERHLIDAALQKTIERGLKDGSIREVHAPLVSAAILGSLNWIATWFDQTRSKRTARDVGVAFLDLFLSGLKAPVRPKKGVKAQLGVVPKAGGKAS</sequence>
<feature type="region of interest" description="Disordered" evidence="6">
    <location>
        <begin position="1"/>
        <end position="27"/>
    </location>
</feature>
<protein>
    <recommendedName>
        <fullName evidence="7">HTH tetR-type domain-containing protein</fullName>
    </recommendedName>
</protein>
<evidence type="ECO:0000256" key="4">
    <source>
        <dbReference type="ARBA" id="ARBA00023163"/>
    </source>
</evidence>
<dbReference type="RefSeq" id="WP_106447371.1">
    <property type="nucleotide sequence ID" value="NZ_CP027669.1"/>
</dbReference>
<dbReference type="GO" id="GO:0003700">
    <property type="term" value="F:DNA-binding transcription factor activity"/>
    <property type="evidence" value="ECO:0007669"/>
    <property type="project" value="TreeGrafter"/>
</dbReference>
<dbReference type="AlphaFoldDB" id="A0A2S0N2L5"/>
<evidence type="ECO:0000313" key="9">
    <source>
        <dbReference type="Proteomes" id="UP000239326"/>
    </source>
</evidence>